<dbReference type="Proteomes" id="UP000323000">
    <property type="component" value="Chromosome 8"/>
</dbReference>
<name>A0A5C7HFE8_9ROSI</name>
<dbReference type="EMBL" id="VAHF01000008">
    <property type="protein sequence ID" value="TXG55760.1"/>
    <property type="molecule type" value="Genomic_DNA"/>
</dbReference>
<reference evidence="8" key="1">
    <citation type="journal article" date="2019" name="Gigascience">
        <title>De novo genome assembly of the endangered Acer yangbiense, a plant species with extremely small populations endemic to Yunnan Province, China.</title>
        <authorList>
            <person name="Yang J."/>
            <person name="Wariss H.M."/>
            <person name="Tao L."/>
            <person name="Zhang R."/>
            <person name="Yun Q."/>
            <person name="Hollingsworth P."/>
            <person name="Dao Z."/>
            <person name="Luo G."/>
            <person name="Guo H."/>
            <person name="Ma Y."/>
            <person name="Sun W."/>
        </authorList>
    </citation>
    <scope>NUCLEOTIDE SEQUENCE [LARGE SCALE GENOMIC DNA]</scope>
    <source>
        <strain evidence="8">cv. Malutang</strain>
    </source>
</reference>
<dbReference type="Pfam" id="PF00232">
    <property type="entry name" value="Glyco_hydro_1"/>
    <property type="match status" value="3"/>
</dbReference>
<keyword evidence="3 5" id="KW-0326">Glycosidase</keyword>
<proteinExistence type="inferred from homology"/>
<dbReference type="Gene3D" id="3.20.20.80">
    <property type="entry name" value="Glycosidases"/>
    <property type="match status" value="3"/>
</dbReference>
<dbReference type="FunFam" id="3.20.20.80:FF:000020">
    <property type="entry name" value="Beta-glucosidase 12"/>
    <property type="match status" value="2"/>
</dbReference>
<keyword evidence="6" id="KW-0732">Signal</keyword>
<sequence>MMMMSNIQRSFLLLLIVLIHSMASGECSTQNHGPASLNRSSFPAGFVFGTASSAYQYEGAANDDGRGPSIWDTLTQKHPDKIKNGSSGVVAVDSYHRYKEDVALMKDIGFDAYRFSISWSRILPYGNLSGGVNPQGITYYNNLINQLLSNGLQPFVTLFHWDLPQALEDEYGGFLHPQIVNDFQDYVELCYRNFGDRVKQWITVNEPLTFASLGYANGAFAPGRCSNCSGGNSGTEPYIVSHHLLLAHAAAVKLYRDKYQMSQKGQIGIALNCAWIVPLNIESETDHQAASRSLSFSYDWFLEPLKSGSYPADMVNNVGERLPRFNKEQSSMVQGSFDFLGLNYYTSNYATNINTPCKNNQNPSYLTDSCVNLTTKRNGVAIGPKAASDWLYVYPEGIRHLLLYTKNKLNNPVIYITENGVDEINDGKLSLEDNMRIEYYKSHLSYVQSGIMEGVNVRGYFAWSFLDNFEWSNGYTVRFGTVYVDYEDGFKSALYLIQKFISWLKAILTRSDAVKPMHYSMPFNRSLFPAGFTFGAGSAAYQSEGAASIDGRGPSIWDTFTKNHPEKIWDRKSGEVADDFYHRYKDDIQIMKRLGLNSFRFSMSWSRLLPKGKLSGGVNPLGVKFYNNVINELLANGMTPFVTLFHWDLPQALEDEYGGFLSSKIVKDFQDYSDFCFKTFGDRVKHWATMNEPYSYSNNGYNGGTFAPGRCSSYMGNCTAGDSSTEPYIVAHNLLLSHAVAVKIYKTKYQAYQKGQIGITIVTNWFIPKSANSVADQKAVYRMLDFLFGWFADPIIHGDYPKTMRTLVGNRLPKFTAAQSNMLKGSIDFLGVNYYTTNYAAHTLHAVKVNMSYSTDPQVTPSTALNGIPIGTPTPLSWLFIYPKGIKELMLYIKDKYNNPPIYITENGLADANNESLSIEEARKDGLRIKYYHLHLSNLLDAIKEGVNVKGYYGWSFFDDFEWDAGYTVRFGMIYVDYKNNLKRYLKYSAYWFQSMSLQVLLMILKSCLVSTFNRSSFPEHFIFGSASASYQYEGAANEDGRGPNISYMGYLLT</sequence>
<dbReference type="InterPro" id="IPR017853">
    <property type="entry name" value="GH"/>
</dbReference>
<evidence type="ECO:0000313" key="7">
    <source>
        <dbReference type="EMBL" id="TXG55760.1"/>
    </source>
</evidence>
<evidence type="ECO:0000256" key="4">
    <source>
        <dbReference type="PROSITE-ProRule" id="PRU10055"/>
    </source>
</evidence>
<dbReference type="InterPro" id="IPR018120">
    <property type="entry name" value="Glyco_hydro_1_AS"/>
</dbReference>
<dbReference type="AlphaFoldDB" id="A0A5C7HFE8"/>
<comment type="caution">
    <text evidence="7">The sequence shown here is derived from an EMBL/GenBank/DDBJ whole genome shotgun (WGS) entry which is preliminary data.</text>
</comment>
<feature type="active site" description="Nucleophile" evidence="4">
    <location>
        <position position="906"/>
    </location>
</feature>
<keyword evidence="2 5" id="KW-0378">Hydrolase</keyword>
<organism evidence="7 8">
    <name type="scientific">Acer yangbiense</name>
    <dbReference type="NCBI Taxonomy" id="1000413"/>
    <lineage>
        <taxon>Eukaryota</taxon>
        <taxon>Viridiplantae</taxon>
        <taxon>Streptophyta</taxon>
        <taxon>Embryophyta</taxon>
        <taxon>Tracheophyta</taxon>
        <taxon>Spermatophyta</taxon>
        <taxon>Magnoliopsida</taxon>
        <taxon>eudicotyledons</taxon>
        <taxon>Gunneridae</taxon>
        <taxon>Pentapetalae</taxon>
        <taxon>rosids</taxon>
        <taxon>malvids</taxon>
        <taxon>Sapindales</taxon>
        <taxon>Sapindaceae</taxon>
        <taxon>Hippocastanoideae</taxon>
        <taxon>Acereae</taxon>
        <taxon>Acer</taxon>
    </lineage>
</organism>
<keyword evidence="8" id="KW-1185">Reference proteome</keyword>
<dbReference type="PANTHER" id="PTHR10353">
    <property type="entry name" value="GLYCOSYL HYDROLASE"/>
    <property type="match status" value="1"/>
</dbReference>
<dbReference type="InterPro" id="IPR001360">
    <property type="entry name" value="Glyco_hydro_1"/>
</dbReference>
<evidence type="ECO:0000256" key="2">
    <source>
        <dbReference type="ARBA" id="ARBA00022801"/>
    </source>
</evidence>
<evidence type="ECO:0000256" key="6">
    <source>
        <dbReference type="SAM" id="SignalP"/>
    </source>
</evidence>
<evidence type="ECO:0000313" key="8">
    <source>
        <dbReference type="Proteomes" id="UP000323000"/>
    </source>
</evidence>
<evidence type="ECO:0008006" key="9">
    <source>
        <dbReference type="Google" id="ProtNLM"/>
    </source>
</evidence>
<dbReference type="GO" id="GO:0005975">
    <property type="term" value="P:carbohydrate metabolic process"/>
    <property type="evidence" value="ECO:0007669"/>
    <property type="project" value="InterPro"/>
</dbReference>
<dbReference type="PANTHER" id="PTHR10353:SF297">
    <property type="entry name" value="VICIANIN HYDROLASE-LIKE"/>
    <property type="match status" value="1"/>
</dbReference>
<protein>
    <recommendedName>
        <fullName evidence="9">Beta-glucosidase</fullName>
    </recommendedName>
</protein>
<dbReference type="SUPFAM" id="SSF51445">
    <property type="entry name" value="(Trans)glycosidases"/>
    <property type="match status" value="3"/>
</dbReference>
<feature type="signal peptide" evidence="6">
    <location>
        <begin position="1"/>
        <end position="25"/>
    </location>
</feature>
<gene>
    <name evidence="7" type="ORF">EZV62_017073</name>
</gene>
<dbReference type="InterPro" id="IPR033132">
    <property type="entry name" value="GH_1_N_CS"/>
</dbReference>
<dbReference type="PROSITE" id="PS00572">
    <property type="entry name" value="GLYCOSYL_HYDROL_F1_1"/>
    <property type="match status" value="1"/>
</dbReference>
<evidence type="ECO:0000256" key="1">
    <source>
        <dbReference type="ARBA" id="ARBA00010838"/>
    </source>
</evidence>
<evidence type="ECO:0000256" key="5">
    <source>
        <dbReference type="RuleBase" id="RU004468"/>
    </source>
</evidence>
<comment type="similarity">
    <text evidence="1">Belongs to the glycosyl hydrolase 1 family.</text>
</comment>
<evidence type="ECO:0000256" key="3">
    <source>
        <dbReference type="ARBA" id="ARBA00023295"/>
    </source>
</evidence>
<feature type="chain" id="PRO_5023048389" description="Beta-glucosidase" evidence="6">
    <location>
        <begin position="26"/>
        <end position="1054"/>
    </location>
</feature>
<dbReference type="GO" id="GO:0047782">
    <property type="term" value="F:coniferin beta-glucosidase activity"/>
    <property type="evidence" value="ECO:0007669"/>
    <property type="project" value="UniProtKB-ARBA"/>
</dbReference>
<dbReference type="PROSITE" id="PS00653">
    <property type="entry name" value="GLYCOSYL_HYDROL_F1_2"/>
    <property type="match status" value="3"/>
</dbReference>
<dbReference type="OrthoDB" id="65569at2759"/>
<accession>A0A5C7HFE8</accession>
<dbReference type="PRINTS" id="PR00131">
    <property type="entry name" value="GLHYDRLASE1"/>
</dbReference>